<organism evidence="2 3">
    <name type="scientific">Catagonus wagneri</name>
    <name type="common">Chacoan peccary</name>
    <dbReference type="NCBI Taxonomy" id="51154"/>
    <lineage>
        <taxon>Eukaryota</taxon>
        <taxon>Metazoa</taxon>
        <taxon>Chordata</taxon>
        <taxon>Craniata</taxon>
        <taxon>Vertebrata</taxon>
        <taxon>Euteleostomi</taxon>
        <taxon>Mammalia</taxon>
        <taxon>Eutheria</taxon>
        <taxon>Laurasiatheria</taxon>
        <taxon>Artiodactyla</taxon>
        <taxon>Suina</taxon>
        <taxon>Tayassuidae</taxon>
        <taxon>Catagonus</taxon>
    </lineage>
</organism>
<dbReference type="Proteomes" id="UP000694540">
    <property type="component" value="Unplaced"/>
</dbReference>
<dbReference type="AlphaFoldDB" id="A0A8C3WKY9"/>
<feature type="transmembrane region" description="Helical" evidence="1">
    <location>
        <begin position="59"/>
        <end position="82"/>
    </location>
</feature>
<keyword evidence="3" id="KW-1185">Reference proteome</keyword>
<dbReference type="Ensembl" id="ENSCWAT00000019377.1">
    <property type="protein sequence ID" value="ENSCWAP00000017862.1"/>
    <property type="gene ID" value="ENSCWAG00000013765.1"/>
</dbReference>
<protein>
    <submittedName>
        <fullName evidence="2">Uncharacterized protein</fullName>
    </submittedName>
</protein>
<dbReference type="GeneTree" id="ENSGT00960000193285"/>
<reference evidence="2" key="1">
    <citation type="submission" date="2025-08" db="UniProtKB">
        <authorList>
            <consortium name="Ensembl"/>
        </authorList>
    </citation>
    <scope>IDENTIFICATION</scope>
</reference>
<evidence type="ECO:0000256" key="1">
    <source>
        <dbReference type="SAM" id="Phobius"/>
    </source>
</evidence>
<evidence type="ECO:0000313" key="3">
    <source>
        <dbReference type="Proteomes" id="UP000694540"/>
    </source>
</evidence>
<keyword evidence="1" id="KW-0812">Transmembrane</keyword>
<reference evidence="2" key="2">
    <citation type="submission" date="2025-09" db="UniProtKB">
        <authorList>
            <consortium name="Ensembl"/>
        </authorList>
    </citation>
    <scope>IDENTIFICATION</scope>
</reference>
<accession>A0A8C3WKY9</accession>
<name>A0A8C3WKY9_9CETA</name>
<proteinExistence type="predicted"/>
<keyword evidence="1" id="KW-0472">Membrane</keyword>
<evidence type="ECO:0000313" key="2">
    <source>
        <dbReference type="Ensembl" id="ENSCWAP00000017862.1"/>
    </source>
</evidence>
<sequence length="105" mass="12468">MVFIFQFVDVVYHTDRFADTEESLHPRDKSYLIMTCDLFNIYLYYFVEDFCIYVHQLKLAFVFFGSIFGFGIRVMMASQNIFGSVPSSNFWERLRRMGGSSSLYF</sequence>
<keyword evidence="1" id="KW-1133">Transmembrane helix</keyword>